<dbReference type="FunFam" id="3.40.30.10:FF:000001">
    <property type="entry name" value="Thioredoxin"/>
    <property type="match status" value="1"/>
</dbReference>
<evidence type="ECO:0000256" key="4">
    <source>
        <dbReference type="ARBA" id="ARBA00023157"/>
    </source>
</evidence>
<keyword evidence="5 9" id="KW-0676">Redox-active center</keyword>
<gene>
    <name evidence="11" type="ORF">MAG551_01846</name>
</gene>
<evidence type="ECO:0000256" key="9">
    <source>
        <dbReference type="PIRSR" id="PIRSR000077-4"/>
    </source>
</evidence>
<keyword evidence="4 9" id="KW-1015">Disulfide bond</keyword>
<comment type="caution">
    <text evidence="11">The sequence shown here is derived from an EMBL/GenBank/DDBJ whole genome shotgun (WGS) entry which is preliminary data.</text>
</comment>
<dbReference type="PROSITE" id="PS00194">
    <property type="entry name" value="THIOREDOXIN_1"/>
    <property type="match status" value="1"/>
</dbReference>
<feature type="disulfide bond" description="Redox-active" evidence="9">
    <location>
        <begin position="32"/>
        <end position="35"/>
    </location>
</feature>
<evidence type="ECO:0000256" key="6">
    <source>
        <dbReference type="NCBIfam" id="TIGR01068"/>
    </source>
</evidence>
<accession>A0A941W3C6</accession>
<dbReference type="NCBIfam" id="TIGR01068">
    <property type="entry name" value="thioredoxin"/>
    <property type="match status" value="1"/>
</dbReference>
<organism evidence="11 12">
    <name type="scientific">Candidatus Scalindua arabica</name>
    <dbReference type="NCBI Taxonomy" id="1127984"/>
    <lineage>
        <taxon>Bacteria</taxon>
        <taxon>Pseudomonadati</taxon>
        <taxon>Planctomycetota</taxon>
        <taxon>Candidatus Brocadiia</taxon>
        <taxon>Candidatus Brocadiales</taxon>
        <taxon>Candidatus Scalinduaceae</taxon>
        <taxon>Candidatus Scalindua</taxon>
    </lineage>
</organism>
<reference evidence="11" key="1">
    <citation type="journal article" date="2021" name="ISME J.">
        <title>Fine-scale metabolic discontinuity in a stratified prokaryote microbiome of a Red Sea deep halocline.</title>
        <authorList>
            <person name="Michoud G."/>
            <person name="Ngugi D.K."/>
            <person name="Barozzi A."/>
            <person name="Merlino G."/>
            <person name="Calleja M.L."/>
            <person name="Delgado-Huertas A."/>
            <person name="Moran X.A.G."/>
            <person name="Daffonchio D."/>
        </authorList>
    </citation>
    <scope>NUCLEOTIDE SEQUENCE</scope>
    <source>
        <strain evidence="11">SuakinDeep_MAG55_1</strain>
    </source>
</reference>
<feature type="domain" description="Thioredoxin" evidence="10">
    <location>
        <begin position="1"/>
        <end position="109"/>
    </location>
</feature>
<dbReference type="Pfam" id="PF00085">
    <property type="entry name" value="Thioredoxin"/>
    <property type="match status" value="1"/>
</dbReference>
<evidence type="ECO:0000313" key="11">
    <source>
        <dbReference type="EMBL" id="MBS1258784.1"/>
    </source>
</evidence>
<feature type="site" description="Contributes to redox potential value" evidence="8">
    <location>
        <position position="33"/>
    </location>
</feature>
<keyword evidence="2" id="KW-0813">Transport</keyword>
<evidence type="ECO:0000256" key="3">
    <source>
        <dbReference type="ARBA" id="ARBA00022982"/>
    </source>
</evidence>
<dbReference type="CDD" id="cd02947">
    <property type="entry name" value="TRX_family"/>
    <property type="match status" value="1"/>
</dbReference>
<feature type="site" description="Contributes to redox potential value" evidence="8">
    <location>
        <position position="34"/>
    </location>
</feature>
<dbReference type="SUPFAM" id="SSF52833">
    <property type="entry name" value="Thioredoxin-like"/>
    <property type="match status" value="1"/>
</dbReference>
<dbReference type="GO" id="GO:0005737">
    <property type="term" value="C:cytoplasm"/>
    <property type="evidence" value="ECO:0007669"/>
    <property type="project" value="TreeGrafter"/>
</dbReference>
<dbReference type="GO" id="GO:0015035">
    <property type="term" value="F:protein-disulfide reductase activity"/>
    <property type="evidence" value="ECO:0007669"/>
    <property type="project" value="UniProtKB-UniRule"/>
</dbReference>
<dbReference type="PIRSF" id="PIRSF000077">
    <property type="entry name" value="Thioredoxin"/>
    <property type="match status" value="1"/>
</dbReference>
<feature type="active site" description="Nucleophile" evidence="8">
    <location>
        <position position="32"/>
    </location>
</feature>
<sequence>MSNLTAVTSEDFEQSVIQAGSPVLVDFYADWCGPCKTQTPILGELAQEFDGKVKFAKVDIDVEENKDLAVKYGVMSVPTLIIFSNGEVKETLVGVTSKSKLQQKLEVLL</sequence>
<evidence type="ECO:0000259" key="10">
    <source>
        <dbReference type="PROSITE" id="PS51352"/>
    </source>
</evidence>
<dbReference type="PANTHER" id="PTHR45663">
    <property type="entry name" value="GEO12009P1"/>
    <property type="match status" value="1"/>
</dbReference>
<dbReference type="InterPro" id="IPR005746">
    <property type="entry name" value="Thioredoxin"/>
</dbReference>
<evidence type="ECO:0000313" key="12">
    <source>
        <dbReference type="Proteomes" id="UP000722750"/>
    </source>
</evidence>
<feature type="active site" description="Nucleophile" evidence="8">
    <location>
        <position position="35"/>
    </location>
</feature>
<dbReference type="InterPro" id="IPR036249">
    <property type="entry name" value="Thioredoxin-like_sf"/>
</dbReference>
<dbReference type="PROSITE" id="PS51352">
    <property type="entry name" value="THIOREDOXIN_2"/>
    <property type="match status" value="1"/>
</dbReference>
<evidence type="ECO:0000256" key="5">
    <source>
        <dbReference type="ARBA" id="ARBA00023284"/>
    </source>
</evidence>
<evidence type="ECO:0000256" key="2">
    <source>
        <dbReference type="ARBA" id="ARBA00022448"/>
    </source>
</evidence>
<evidence type="ECO:0000256" key="1">
    <source>
        <dbReference type="ARBA" id="ARBA00008987"/>
    </source>
</evidence>
<dbReference type="AlphaFoldDB" id="A0A941W3C6"/>
<comment type="similarity">
    <text evidence="1 7">Belongs to the thioredoxin family.</text>
</comment>
<evidence type="ECO:0000256" key="8">
    <source>
        <dbReference type="PIRSR" id="PIRSR000077-1"/>
    </source>
</evidence>
<dbReference type="InterPro" id="IPR013766">
    <property type="entry name" value="Thioredoxin_domain"/>
</dbReference>
<proteinExistence type="inferred from homology"/>
<dbReference type="Proteomes" id="UP000722750">
    <property type="component" value="Unassembled WGS sequence"/>
</dbReference>
<keyword evidence="3" id="KW-0249">Electron transport</keyword>
<evidence type="ECO:0000256" key="7">
    <source>
        <dbReference type="PIRNR" id="PIRNR000077"/>
    </source>
</evidence>
<dbReference type="EMBL" id="JAANXD010000075">
    <property type="protein sequence ID" value="MBS1258784.1"/>
    <property type="molecule type" value="Genomic_DNA"/>
</dbReference>
<feature type="site" description="Deprotonates C-terminal active site Cys" evidence="8">
    <location>
        <position position="26"/>
    </location>
</feature>
<name>A0A941W3C6_9BACT</name>
<protein>
    <recommendedName>
        <fullName evidence="6 7">Thioredoxin</fullName>
    </recommendedName>
</protein>
<dbReference type="PRINTS" id="PR00421">
    <property type="entry name" value="THIOREDOXIN"/>
</dbReference>
<dbReference type="PANTHER" id="PTHR45663:SF11">
    <property type="entry name" value="GEO12009P1"/>
    <property type="match status" value="1"/>
</dbReference>
<dbReference type="Gene3D" id="3.40.30.10">
    <property type="entry name" value="Glutaredoxin"/>
    <property type="match status" value="1"/>
</dbReference>
<dbReference type="InterPro" id="IPR017937">
    <property type="entry name" value="Thioredoxin_CS"/>
</dbReference>